<dbReference type="Gene3D" id="3.30.200.20">
    <property type="entry name" value="Phosphorylase Kinase, domain 1"/>
    <property type="match status" value="1"/>
</dbReference>
<evidence type="ECO:0000256" key="2">
    <source>
        <dbReference type="ARBA" id="ARBA00022741"/>
    </source>
</evidence>
<proteinExistence type="predicted"/>
<keyword evidence="6" id="KW-1185">Reference proteome</keyword>
<evidence type="ECO:0000256" key="3">
    <source>
        <dbReference type="ARBA" id="ARBA00022840"/>
    </source>
</evidence>
<protein>
    <submittedName>
        <fullName evidence="5">Serine-threonine protein kinase, plant-type, putative</fullName>
    </submittedName>
</protein>
<feature type="domain" description="Protein kinase" evidence="4">
    <location>
        <begin position="27"/>
        <end position="185"/>
    </location>
</feature>
<evidence type="ECO:0000259" key="4">
    <source>
        <dbReference type="PROSITE" id="PS50011"/>
    </source>
</evidence>
<keyword evidence="5" id="KW-0808">Transferase</keyword>
<dbReference type="PANTHER" id="PTHR47989">
    <property type="entry name" value="OS01G0750732 PROTEIN"/>
    <property type="match status" value="1"/>
</dbReference>
<accession>B9T3E0</accession>
<dbReference type="InterPro" id="IPR008271">
    <property type="entry name" value="Ser/Thr_kinase_AS"/>
</dbReference>
<dbReference type="GO" id="GO:0004672">
    <property type="term" value="F:protein kinase activity"/>
    <property type="evidence" value="ECO:0000318"/>
    <property type="project" value="GO_Central"/>
</dbReference>
<evidence type="ECO:0000313" key="6">
    <source>
        <dbReference type="Proteomes" id="UP000008311"/>
    </source>
</evidence>
<evidence type="ECO:0000256" key="1">
    <source>
        <dbReference type="ARBA" id="ARBA00022527"/>
    </source>
</evidence>
<keyword evidence="1" id="KW-0723">Serine/threonine-protein kinase</keyword>
<dbReference type="SUPFAM" id="SSF56112">
    <property type="entry name" value="Protein kinase-like (PK-like)"/>
    <property type="match status" value="1"/>
</dbReference>
<dbReference type="InterPro" id="IPR011009">
    <property type="entry name" value="Kinase-like_dom_sf"/>
</dbReference>
<dbReference type="InParanoid" id="B9T3E0"/>
<reference evidence="6" key="1">
    <citation type="journal article" date="2010" name="Nat. Biotechnol.">
        <title>Draft genome sequence of the oilseed species Ricinus communis.</title>
        <authorList>
            <person name="Chan A.P."/>
            <person name="Crabtree J."/>
            <person name="Zhao Q."/>
            <person name="Lorenzi H."/>
            <person name="Orvis J."/>
            <person name="Puiu D."/>
            <person name="Melake-Berhan A."/>
            <person name="Jones K.M."/>
            <person name="Redman J."/>
            <person name="Chen G."/>
            <person name="Cahoon E.B."/>
            <person name="Gedil M."/>
            <person name="Stanke M."/>
            <person name="Haas B.J."/>
            <person name="Wortman J.R."/>
            <person name="Fraser-Liggett C.M."/>
            <person name="Ravel J."/>
            <person name="Rabinowicz P.D."/>
        </authorList>
    </citation>
    <scope>NUCLEOTIDE SEQUENCE [LARGE SCALE GENOMIC DNA]</scope>
    <source>
        <strain evidence="6">cv. Hale</strain>
    </source>
</reference>
<sequence length="185" mass="20921">MRVSDSVDSGDLIKFTLDELKAYTGSFNNSKFIGRGAFGPVYHGVIQGRQQERNANGQHVAVKCSRNKLEQAMIQGQAEIEYLPKAMHQNIIKLIGYCETQEKFYLVYAFMRNGTVLDKLTGLDWNKTIRIIKGVACAIQKLHGLTPPLIHRDLKLDNILLDKDFTPKLADFGRVTPEEEHVESE</sequence>
<keyword evidence="3" id="KW-0067">ATP-binding</keyword>
<dbReference type="Gene3D" id="1.10.510.10">
    <property type="entry name" value="Transferase(Phosphotransferase) domain 1"/>
    <property type="match status" value="1"/>
</dbReference>
<dbReference type="Proteomes" id="UP000008311">
    <property type="component" value="Unassembled WGS sequence"/>
</dbReference>
<dbReference type="AlphaFoldDB" id="B9T3E0"/>
<organism evidence="5 6">
    <name type="scientific">Ricinus communis</name>
    <name type="common">Castor bean</name>
    <dbReference type="NCBI Taxonomy" id="3988"/>
    <lineage>
        <taxon>Eukaryota</taxon>
        <taxon>Viridiplantae</taxon>
        <taxon>Streptophyta</taxon>
        <taxon>Embryophyta</taxon>
        <taxon>Tracheophyta</taxon>
        <taxon>Spermatophyta</taxon>
        <taxon>Magnoliopsida</taxon>
        <taxon>eudicotyledons</taxon>
        <taxon>Gunneridae</taxon>
        <taxon>Pentapetalae</taxon>
        <taxon>rosids</taxon>
        <taxon>fabids</taxon>
        <taxon>Malpighiales</taxon>
        <taxon>Euphorbiaceae</taxon>
        <taxon>Acalyphoideae</taxon>
        <taxon>Acalypheae</taxon>
        <taxon>Ricinus</taxon>
    </lineage>
</organism>
<dbReference type="PROSITE" id="PS00108">
    <property type="entry name" value="PROTEIN_KINASE_ST"/>
    <property type="match status" value="1"/>
</dbReference>
<keyword evidence="5" id="KW-0418">Kinase</keyword>
<evidence type="ECO:0000313" key="5">
    <source>
        <dbReference type="EMBL" id="EEF29616.1"/>
    </source>
</evidence>
<dbReference type="SMART" id="SM00220">
    <property type="entry name" value="S_TKc"/>
    <property type="match status" value="1"/>
</dbReference>
<dbReference type="PANTHER" id="PTHR47989:SF48">
    <property type="entry name" value="PROTEIN KINASE DOMAIN-CONTAINING PROTEIN"/>
    <property type="match status" value="1"/>
</dbReference>
<dbReference type="eggNOG" id="KOG1187">
    <property type="taxonomic scope" value="Eukaryota"/>
</dbReference>
<keyword evidence="2" id="KW-0547">Nucleotide-binding</keyword>
<dbReference type="PROSITE" id="PS50011">
    <property type="entry name" value="PROTEIN_KINASE_DOM"/>
    <property type="match status" value="1"/>
</dbReference>
<dbReference type="Pfam" id="PF00069">
    <property type="entry name" value="Pkinase"/>
    <property type="match status" value="1"/>
</dbReference>
<name>B9T3E0_RICCO</name>
<dbReference type="EMBL" id="EQ974414">
    <property type="protein sequence ID" value="EEF29616.1"/>
    <property type="molecule type" value="Genomic_DNA"/>
</dbReference>
<dbReference type="InterPro" id="IPR000719">
    <property type="entry name" value="Prot_kinase_dom"/>
</dbReference>
<gene>
    <name evidence="5" type="ORF">RCOM_0449300</name>
</gene>
<dbReference type="GO" id="GO:0005524">
    <property type="term" value="F:ATP binding"/>
    <property type="evidence" value="ECO:0007669"/>
    <property type="project" value="UniProtKB-KW"/>
</dbReference>
<dbReference type="GO" id="GO:0004674">
    <property type="term" value="F:protein serine/threonine kinase activity"/>
    <property type="evidence" value="ECO:0007669"/>
    <property type="project" value="UniProtKB-KW"/>
</dbReference>